<evidence type="ECO:0000256" key="3">
    <source>
        <dbReference type="ARBA" id="ARBA00005933"/>
    </source>
</evidence>
<comment type="subcellular location">
    <subcellularLocation>
        <location evidence="2">Plastid</location>
        <location evidence="2">Chloroplast</location>
    </subcellularLocation>
</comment>
<evidence type="ECO:0000256" key="1">
    <source>
        <dbReference type="ARBA" id="ARBA00004022"/>
    </source>
</evidence>
<feature type="binding site" evidence="8">
    <location>
        <position position="204"/>
    </location>
    <ligand>
        <name>chlorophyll a</name>
        <dbReference type="ChEBI" id="CHEBI:58416"/>
        <label>1</label>
    </ligand>
</feature>
<dbReference type="Gene3D" id="1.10.3460.10">
    <property type="entry name" value="Chlorophyll a/b binding protein domain"/>
    <property type="match status" value="1"/>
</dbReference>
<feature type="binding site" description="axial binding residue" evidence="8">
    <location>
        <position position="67"/>
    </location>
    <ligand>
        <name>chlorophyll b</name>
        <dbReference type="ChEBI" id="CHEBI:61721"/>
        <label>1</label>
    </ligand>
    <ligandPart>
        <name>Mg</name>
        <dbReference type="ChEBI" id="CHEBI:25107"/>
    </ligandPart>
</feature>
<name>A0ABD3LZ30_9STRA</name>
<feature type="binding site" evidence="8">
    <location>
        <position position="92"/>
    </location>
    <ligand>
        <name>chlorophyll a</name>
        <dbReference type="ChEBI" id="CHEBI:58416"/>
        <label>1</label>
    </ligand>
</feature>
<evidence type="ECO:0000256" key="5">
    <source>
        <dbReference type="ARBA" id="ARBA00022531"/>
    </source>
</evidence>
<protein>
    <submittedName>
        <fullName evidence="10">Uncharacterized protein</fullName>
    </submittedName>
</protein>
<dbReference type="Proteomes" id="UP001530293">
    <property type="component" value="Unassembled WGS sequence"/>
</dbReference>
<feature type="binding site" evidence="8">
    <location>
        <position position="200"/>
    </location>
    <ligand>
        <name>chlorophyll a</name>
        <dbReference type="ChEBI" id="CHEBI:58416"/>
        <label>1</label>
    </ligand>
</feature>
<dbReference type="SUPFAM" id="SSF103511">
    <property type="entry name" value="Chlorophyll a-b binding protein"/>
    <property type="match status" value="1"/>
</dbReference>
<keyword evidence="4" id="KW-0150">Chloroplast</keyword>
<dbReference type="InterPro" id="IPR001344">
    <property type="entry name" value="Chloro_AB-bd_pln"/>
</dbReference>
<keyword evidence="9" id="KW-1133">Transmembrane helix</keyword>
<feature type="binding site" description="axial binding residue" evidence="8">
    <location>
        <position position="174"/>
    </location>
    <ligand>
        <name>chlorophyll b</name>
        <dbReference type="ChEBI" id="CHEBI:61721"/>
        <label>1</label>
    </ligand>
    <ligandPart>
        <name>Mg</name>
        <dbReference type="ChEBI" id="CHEBI:25107"/>
    </ligandPart>
</feature>
<keyword evidence="7" id="KW-0437">Light-harvesting polypeptide</keyword>
<keyword evidence="5" id="KW-0602">Photosynthesis</keyword>
<feature type="binding site" description="axial binding residue" evidence="8">
    <location>
        <position position="109"/>
    </location>
    <ligand>
        <name>chlorophyll b</name>
        <dbReference type="ChEBI" id="CHEBI:61721"/>
        <label>1</label>
    </ligand>
    <ligandPart>
        <name>Mg</name>
        <dbReference type="ChEBI" id="CHEBI:25107"/>
    </ligandPart>
</feature>
<keyword evidence="8" id="KW-0157">Chromophore</keyword>
<feature type="binding site" evidence="8">
    <location>
        <position position="104"/>
    </location>
    <ligand>
        <name>chlorophyll a</name>
        <dbReference type="ChEBI" id="CHEBI:58416"/>
        <label>1</label>
    </ligand>
</feature>
<accession>A0ABD3LZ30</accession>
<evidence type="ECO:0000256" key="6">
    <source>
        <dbReference type="ARBA" id="ARBA00022640"/>
    </source>
</evidence>
<evidence type="ECO:0000256" key="7">
    <source>
        <dbReference type="ARBA" id="ARBA00023243"/>
    </source>
</evidence>
<evidence type="ECO:0000256" key="4">
    <source>
        <dbReference type="ARBA" id="ARBA00022528"/>
    </source>
</evidence>
<dbReference type="GO" id="GO:0009507">
    <property type="term" value="C:chloroplast"/>
    <property type="evidence" value="ECO:0007669"/>
    <property type="project" value="UniProtKB-SubCell"/>
</dbReference>
<keyword evidence="8" id="KW-0148">Chlorophyll</keyword>
<comment type="similarity">
    <text evidence="3">Belongs to the fucoxanthin chlorophyll protein family.</text>
</comment>
<feature type="binding site" evidence="8">
    <location>
        <position position="206"/>
    </location>
    <ligand>
        <name>chlorophyll a</name>
        <dbReference type="ChEBI" id="CHEBI:58416"/>
        <label>1</label>
    </ligand>
</feature>
<evidence type="ECO:0000313" key="10">
    <source>
        <dbReference type="EMBL" id="KAL3757025.1"/>
    </source>
</evidence>
<evidence type="ECO:0000256" key="9">
    <source>
        <dbReference type="SAM" id="Phobius"/>
    </source>
</evidence>
<keyword evidence="9" id="KW-0472">Membrane</keyword>
<evidence type="ECO:0000256" key="2">
    <source>
        <dbReference type="ARBA" id="ARBA00004229"/>
    </source>
</evidence>
<dbReference type="GO" id="GO:0030076">
    <property type="term" value="C:light-harvesting complex"/>
    <property type="evidence" value="ECO:0007669"/>
    <property type="project" value="UniProtKB-KW"/>
</dbReference>
<comment type="caution">
    <text evidence="10">The sequence shown here is derived from an EMBL/GenBank/DDBJ whole genome shotgun (WGS) entry which is preliminary data.</text>
</comment>
<dbReference type="AlphaFoldDB" id="A0ABD3LZ30"/>
<reference evidence="10 11" key="1">
    <citation type="submission" date="2024-10" db="EMBL/GenBank/DDBJ databases">
        <title>Updated reference genomes for cyclostephanoid diatoms.</title>
        <authorList>
            <person name="Roberts W.R."/>
            <person name="Alverson A.J."/>
        </authorList>
    </citation>
    <scope>NUCLEOTIDE SEQUENCE [LARGE SCALE GENOMIC DNA]</scope>
    <source>
        <strain evidence="10 11">AJA232-27</strain>
    </source>
</reference>
<dbReference type="PANTHER" id="PTHR21649">
    <property type="entry name" value="CHLOROPHYLL A/B BINDING PROTEIN"/>
    <property type="match status" value="1"/>
</dbReference>
<feature type="transmembrane region" description="Helical" evidence="9">
    <location>
        <begin position="6"/>
        <end position="28"/>
    </location>
</feature>
<dbReference type="GO" id="GO:0015979">
    <property type="term" value="P:photosynthesis"/>
    <property type="evidence" value="ECO:0007669"/>
    <property type="project" value="UniProtKB-KW"/>
</dbReference>
<feature type="binding site" evidence="8">
    <location>
        <position position="201"/>
    </location>
    <ligand>
        <name>chlorophyll a</name>
        <dbReference type="ChEBI" id="CHEBI:58416"/>
        <label>1</label>
    </ligand>
</feature>
<organism evidence="10 11">
    <name type="scientific">Discostella pseudostelligera</name>
    <dbReference type="NCBI Taxonomy" id="259834"/>
    <lineage>
        <taxon>Eukaryota</taxon>
        <taxon>Sar</taxon>
        <taxon>Stramenopiles</taxon>
        <taxon>Ochrophyta</taxon>
        <taxon>Bacillariophyta</taxon>
        <taxon>Coscinodiscophyceae</taxon>
        <taxon>Thalassiosirophycidae</taxon>
        <taxon>Stephanodiscales</taxon>
        <taxon>Stephanodiscaceae</taxon>
        <taxon>Discostella</taxon>
    </lineage>
</organism>
<keyword evidence="9" id="KW-0812">Transmembrane</keyword>
<keyword evidence="6" id="KW-0934">Plastid</keyword>
<keyword evidence="11" id="KW-1185">Reference proteome</keyword>
<comment type="function">
    <text evidence="1">The light-harvesting complex (LHC) functions as a light receptor, it captures and delivers excitation energy to photosystems with which it is closely associated. Energy is transferred from the carotenoid and chlorophyll C (or B) to chlorophyll A and the photosynthetic reaction centers where it is used to synthesize ATP and reducing power.</text>
</comment>
<sequence>MLSWMKNNSIFIIGTVIIGSLTYLLSLLHTTDTSKNMKSIAAITILASSAAAFAPTPVSRVESTLSYAKELDSMFGTTVETGGRVFDPLNLSDYIPVDWARRAELSNGRSAMLATVGWFFPKVFGTFASQDVTTTDPIDAILQADPQWWAQFFVICGVFENWKYNQELNGKSFLGGPEPAVDYLKLWPTDAKGQEEMRTKELKNGRLAMIGIAGLVSNHFIPGSCPVPDFL</sequence>
<proteinExistence type="inferred from homology"/>
<dbReference type="InterPro" id="IPR022796">
    <property type="entry name" value="Chloroa_b-bind"/>
</dbReference>
<gene>
    <name evidence="10" type="ORF">ACHAWU_005750</name>
</gene>
<evidence type="ECO:0000313" key="11">
    <source>
        <dbReference type="Proteomes" id="UP001530293"/>
    </source>
</evidence>
<dbReference type="EMBL" id="JALLBG020000275">
    <property type="protein sequence ID" value="KAL3757025.1"/>
    <property type="molecule type" value="Genomic_DNA"/>
</dbReference>
<evidence type="ECO:0000256" key="8">
    <source>
        <dbReference type="PIRSR" id="PIRSR601344-1"/>
    </source>
</evidence>
<dbReference type="Pfam" id="PF00504">
    <property type="entry name" value="Chloroa_b-bind"/>
    <property type="match status" value="1"/>
</dbReference>